<proteinExistence type="predicted"/>
<dbReference type="OrthoDB" id="5189536at2"/>
<evidence type="ECO:0000256" key="1">
    <source>
        <dbReference type="SAM" id="Coils"/>
    </source>
</evidence>
<keyword evidence="1" id="KW-0175">Coiled coil</keyword>
<dbReference type="Proteomes" id="UP000198242">
    <property type="component" value="Chromosome I"/>
</dbReference>
<protein>
    <recommendedName>
        <fullName evidence="4">Excreted virulence factor EspC, type VII ESX diderm</fullName>
    </recommendedName>
</protein>
<accession>A0A1C4V9V2</accession>
<dbReference type="EMBL" id="LT607411">
    <property type="protein sequence ID" value="SCE80813.1"/>
    <property type="molecule type" value="Genomic_DNA"/>
</dbReference>
<evidence type="ECO:0000313" key="2">
    <source>
        <dbReference type="EMBL" id="SCE80813.1"/>
    </source>
</evidence>
<evidence type="ECO:0000313" key="3">
    <source>
        <dbReference type="Proteomes" id="UP000198242"/>
    </source>
</evidence>
<evidence type="ECO:0008006" key="4">
    <source>
        <dbReference type="Google" id="ProtNLM"/>
    </source>
</evidence>
<reference evidence="3" key="1">
    <citation type="submission" date="2016-06" db="EMBL/GenBank/DDBJ databases">
        <authorList>
            <person name="Varghese N."/>
            <person name="Submissions Spin"/>
        </authorList>
    </citation>
    <scope>NUCLEOTIDE SEQUENCE [LARGE SCALE GENOMIC DNA]</scope>
    <source>
        <strain evidence="3">DSM 43909</strain>
    </source>
</reference>
<dbReference type="AlphaFoldDB" id="A0A1C4V9V2"/>
<feature type="coiled-coil region" evidence="1">
    <location>
        <begin position="57"/>
        <end position="88"/>
    </location>
</feature>
<name>A0A1C4V9V2_MICVI</name>
<gene>
    <name evidence="2" type="ORF">GA0074695_1280</name>
</gene>
<organism evidence="2 3">
    <name type="scientific">Micromonospora viridifaciens</name>
    <dbReference type="NCBI Taxonomy" id="1881"/>
    <lineage>
        <taxon>Bacteria</taxon>
        <taxon>Bacillati</taxon>
        <taxon>Actinomycetota</taxon>
        <taxon>Actinomycetes</taxon>
        <taxon>Micromonosporales</taxon>
        <taxon>Micromonosporaceae</taxon>
        <taxon>Micromonospora</taxon>
    </lineage>
</organism>
<keyword evidence="3" id="KW-1185">Reference proteome</keyword>
<sequence>MIEVDVAAIRALADAVERQTAPGLEAASARLTETRGIEHSNFTVVVPSLAVAYVAAVEFLEEELRTKREHLTEMRSRLNRTADNWEAADKSSTIMIA</sequence>
<dbReference type="RefSeq" id="WP_089005394.1">
    <property type="nucleotide sequence ID" value="NZ_LT607411.1"/>
</dbReference>